<dbReference type="GO" id="GO:0034451">
    <property type="term" value="C:centriolar satellite"/>
    <property type="evidence" value="ECO:0007669"/>
    <property type="project" value="TreeGrafter"/>
</dbReference>
<feature type="compositionally biased region" description="Polar residues" evidence="2">
    <location>
        <begin position="603"/>
        <end position="616"/>
    </location>
</feature>
<sequence>MPDDRKKMYSKQSTGTVPKTKHRNNTAFTNHDNFQRNLSNNLGLDGQRQDYSNHSRNSDRNLSHLLPYMMDSIFVDHRQNPPAQIPLSGTTANGTLSTSSTSGSNSRRDSVGTIPKCDNVKKCPDKKQIEDKLNQIREYLQVTTSLMSSIKNEDQSAVNELENFKKMIKDLKDSEVKLLALLDDPLYDESSDLPSLANVQEHVENGVDNGSEISSSGYQRNELEEKVELTNRKVQLLREQQNALINLKRKAENQLRDARQAQENLLLMQQQQKTENRLRNLEIDQEQGVSNEIMGNDKNLIENQFDVAIKELEHRLDSMRNDSRQPVANTQDNSLDYLQEQLHLLDNHDTQLSSEHIELQQKLNDLQGKKMQIDRLAEQLQNLGDDDEEDIGNQVRKIVTMKQQLSSLKDLLEVVKNTEYSLLDSQNVNGVEAEALEPITSGSVKRDNIRQNVLFNQNQNEHSRIDNNRARVNEQWPTEKQSNKSIVNIKEREKVLAELKSKKRELEEIMYKQKDSTSINNDVCSETSINKSDIGANNVYDNVVMSWLPVHPYQHNQVASLYSSDECAEEDINEYSEVNFATDPPMETVPELQPMFSSNYSASSIKRSGDANQSSDGRCAKSFSRRSTSRTIEPCIPTVSTTTPSLEQVQPLPNCSTQTDSSKAQLQKQLELIQCVCQSLLDQQASNSNLSNVHHLRNNLTPSSLYSEPKRYTSANLRQSSGQNSANISMDLPYFNSPNPPNYYAMGEVTNNQNMLAANTLQTQAFLLNTLNQCCQMLWFQQREIASLRSMICTMQDQLMHGQTEPDINSVPLPPTSFVLPTRPASSMSNFRPSQQRNVNPKINHVSAACSLPNLNPPTLHANVDNAYMTQNNIRSSSSARLLESSLNNTTPIHSHLNLSGEPPANNTILSNVNVNTGVVQPLPSQIWNGQALNNQVPPGNRANNYWDNFRSYSRQNLLSTSSKSNEGLQNSAMAGLTLDSRNTTVENRNSVLESRNGTIENRNSTYERTKIIHSLPLQPFAPKLNMVHNESTNTSEEGTPRRVRLNKPVASIPPDVLNINHTSNQKRNEAHNAPTAIALDLHMPENNLQQDRNNSPKDYTLTGHRNRNEWHNKEQMERLPKSKLFEELRENVYKEVANLISANESRPHFLIQLFRDLQQVNSDALRGRTLQSIQTLLTNALETMRGANRQFSIPQPLWTQPSTLQNNVSITFAGRYCHSFSNELGNSEDPDIHNILKMTFSFLTSHQDEVLQAELMELLKDFIIKAIPFAQMFANTNLQERTFHKHFISILNESFEKFQGRRISEIKKDLLKTVSDILVEEFSFIYLVQENVPDNCENVTHHCNNPPVNDTQLSLNLQSQPMLQIAEEGNTPQMQNGDLAEADQSHLELLEEEGAVGGVMNAIVEPTSISINIENGEDVTVMEFSANAESEIEFVEQGLDQVPTRLTTGSRPHSSTPSRGM</sequence>
<feature type="region of interest" description="Disordered" evidence="2">
    <location>
        <begin position="603"/>
        <end position="625"/>
    </location>
</feature>
<accession>A0AAN7VF30</accession>
<dbReference type="PANTHER" id="PTHR14164:SF12">
    <property type="entry name" value="PERICENTRIOLAR MATERIAL 1 PROTEIN"/>
    <property type="match status" value="1"/>
</dbReference>
<feature type="compositionally biased region" description="Polar residues" evidence="2">
    <location>
        <begin position="1445"/>
        <end position="1462"/>
    </location>
</feature>
<proteinExistence type="predicted"/>
<dbReference type="GO" id="GO:0034454">
    <property type="term" value="P:microtubule anchoring at centrosome"/>
    <property type="evidence" value="ECO:0007669"/>
    <property type="project" value="InterPro"/>
</dbReference>
<feature type="coiled-coil region" evidence="1">
    <location>
        <begin position="489"/>
        <end position="516"/>
    </location>
</feature>
<dbReference type="PANTHER" id="PTHR14164">
    <property type="entry name" value="PERICENTRIOLAR MATERIAL 1-RELATED"/>
    <property type="match status" value="1"/>
</dbReference>
<dbReference type="GO" id="GO:1905515">
    <property type="term" value="P:non-motile cilium assembly"/>
    <property type="evidence" value="ECO:0007669"/>
    <property type="project" value="TreeGrafter"/>
</dbReference>
<dbReference type="GO" id="GO:0036064">
    <property type="term" value="C:ciliary basal body"/>
    <property type="evidence" value="ECO:0007669"/>
    <property type="project" value="TreeGrafter"/>
</dbReference>
<feature type="domain" description="Pericentriolar material 1 protein C-terminal" evidence="3">
    <location>
        <begin position="1230"/>
        <end position="1347"/>
    </location>
</feature>
<feature type="coiled-coil region" evidence="1">
    <location>
        <begin position="359"/>
        <end position="386"/>
    </location>
</feature>
<feature type="compositionally biased region" description="Polar residues" evidence="2">
    <location>
        <begin position="25"/>
        <end position="42"/>
    </location>
</feature>
<feature type="domain" description="Pericentriolar material 1 protein C-terminal" evidence="3">
    <location>
        <begin position="1125"/>
        <end position="1191"/>
    </location>
</feature>
<dbReference type="EMBL" id="JAVRBK010000005">
    <property type="protein sequence ID" value="KAK5643921.1"/>
    <property type="molecule type" value="Genomic_DNA"/>
</dbReference>
<dbReference type="GO" id="GO:0071539">
    <property type="term" value="P:protein localization to centrosome"/>
    <property type="evidence" value="ECO:0007669"/>
    <property type="project" value="InterPro"/>
</dbReference>
<evidence type="ECO:0000256" key="2">
    <source>
        <dbReference type="SAM" id="MobiDB-lite"/>
    </source>
</evidence>
<feature type="region of interest" description="Disordered" evidence="2">
    <location>
        <begin position="79"/>
        <end position="122"/>
    </location>
</feature>
<dbReference type="Proteomes" id="UP001329430">
    <property type="component" value="Chromosome 5"/>
</dbReference>
<feature type="compositionally biased region" description="Basic and acidic residues" evidence="2">
    <location>
        <begin position="47"/>
        <end position="59"/>
    </location>
</feature>
<reference evidence="4 5" key="1">
    <citation type="journal article" date="2024" name="Insects">
        <title>An Improved Chromosome-Level Genome Assembly of the Firefly Pyrocoelia pectoralis.</title>
        <authorList>
            <person name="Fu X."/>
            <person name="Meyer-Rochow V.B."/>
            <person name="Ballantyne L."/>
            <person name="Zhu X."/>
        </authorList>
    </citation>
    <scope>NUCLEOTIDE SEQUENCE [LARGE SCALE GENOMIC DNA]</scope>
    <source>
        <strain evidence="4">XCY_ONT2</strain>
    </source>
</reference>
<feature type="region of interest" description="Disordered" evidence="2">
    <location>
        <begin position="1"/>
        <end position="59"/>
    </location>
</feature>
<comment type="caution">
    <text evidence="4">The sequence shown here is derived from an EMBL/GenBank/DDBJ whole genome shotgun (WGS) entry which is preliminary data.</text>
</comment>
<feature type="coiled-coil region" evidence="1">
    <location>
        <begin position="220"/>
        <end position="284"/>
    </location>
</feature>
<evidence type="ECO:0000313" key="5">
    <source>
        <dbReference type="Proteomes" id="UP001329430"/>
    </source>
</evidence>
<name>A0AAN7VF30_9COLE</name>
<organism evidence="4 5">
    <name type="scientific">Pyrocoelia pectoralis</name>
    <dbReference type="NCBI Taxonomy" id="417401"/>
    <lineage>
        <taxon>Eukaryota</taxon>
        <taxon>Metazoa</taxon>
        <taxon>Ecdysozoa</taxon>
        <taxon>Arthropoda</taxon>
        <taxon>Hexapoda</taxon>
        <taxon>Insecta</taxon>
        <taxon>Pterygota</taxon>
        <taxon>Neoptera</taxon>
        <taxon>Endopterygota</taxon>
        <taxon>Coleoptera</taxon>
        <taxon>Polyphaga</taxon>
        <taxon>Elateriformia</taxon>
        <taxon>Elateroidea</taxon>
        <taxon>Lampyridae</taxon>
        <taxon>Lampyrinae</taxon>
        <taxon>Pyrocoelia</taxon>
    </lineage>
</organism>
<keyword evidence="1" id="KW-0175">Coiled coil</keyword>
<dbReference type="InterPro" id="IPR024138">
    <property type="entry name" value="Pericentriolar_Pcm1"/>
</dbReference>
<dbReference type="InterPro" id="IPR031446">
    <property type="entry name" value="PCM1_C"/>
</dbReference>
<protein>
    <recommendedName>
        <fullName evidence="3">Pericentriolar material 1 protein C-terminal domain-containing protein</fullName>
    </recommendedName>
</protein>
<gene>
    <name evidence="4" type="ORF">RI129_007766</name>
</gene>
<evidence type="ECO:0000313" key="4">
    <source>
        <dbReference type="EMBL" id="KAK5643921.1"/>
    </source>
</evidence>
<dbReference type="Pfam" id="PF15717">
    <property type="entry name" value="PCM1_C"/>
    <property type="match status" value="2"/>
</dbReference>
<evidence type="ECO:0000256" key="1">
    <source>
        <dbReference type="SAM" id="Coils"/>
    </source>
</evidence>
<evidence type="ECO:0000259" key="3">
    <source>
        <dbReference type="Pfam" id="PF15717"/>
    </source>
</evidence>
<feature type="region of interest" description="Disordered" evidence="2">
    <location>
        <begin position="1441"/>
        <end position="1462"/>
    </location>
</feature>
<keyword evidence="5" id="KW-1185">Reference proteome</keyword>
<feature type="compositionally biased region" description="Low complexity" evidence="2">
    <location>
        <begin position="87"/>
        <end position="105"/>
    </location>
</feature>